<dbReference type="AlphaFoldDB" id="A0AAV2D8C8"/>
<organism evidence="1 2">
    <name type="scientific">Linum trigynum</name>
    <dbReference type="NCBI Taxonomy" id="586398"/>
    <lineage>
        <taxon>Eukaryota</taxon>
        <taxon>Viridiplantae</taxon>
        <taxon>Streptophyta</taxon>
        <taxon>Embryophyta</taxon>
        <taxon>Tracheophyta</taxon>
        <taxon>Spermatophyta</taxon>
        <taxon>Magnoliopsida</taxon>
        <taxon>eudicotyledons</taxon>
        <taxon>Gunneridae</taxon>
        <taxon>Pentapetalae</taxon>
        <taxon>rosids</taxon>
        <taxon>fabids</taxon>
        <taxon>Malpighiales</taxon>
        <taxon>Linaceae</taxon>
        <taxon>Linum</taxon>
    </lineage>
</organism>
<evidence type="ECO:0000313" key="2">
    <source>
        <dbReference type="Proteomes" id="UP001497516"/>
    </source>
</evidence>
<dbReference type="Proteomes" id="UP001497516">
    <property type="component" value="Chromosome 2"/>
</dbReference>
<reference evidence="1 2" key="1">
    <citation type="submission" date="2024-04" db="EMBL/GenBank/DDBJ databases">
        <authorList>
            <person name="Fracassetti M."/>
        </authorList>
    </citation>
    <scope>NUCLEOTIDE SEQUENCE [LARGE SCALE GENOMIC DNA]</scope>
</reference>
<evidence type="ECO:0000313" key="1">
    <source>
        <dbReference type="EMBL" id="CAL1368353.1"/>
    </source>
</evidence>
<accession>A0AAV2D8C8</accession>
<gene>
    <name evidence="1" type="ORF">LTRI10_LOCUS11531</name>
</gene>
<proteinExistence type="predicted"/>
<protein>
    <submittedName>
        <fullName evidence="1">Uncharacterized protein</fullName>
    </submittedName>
</protein>
<keyword evidence="2" id="KW-1185">Reference proteome</keyword>
<sequence length="164" mass="18879">MIFSNFRPPGLPSRSFSSIVFGYFFTIALDNLAEFLHIPRISEALGDEFELPLFHFDYAEEFHALMGVLPAPRTFMHVSSLLPVFRMLHYCISRVFIPRTNSLDMVLPLDLWIIVQDVNDVPLKYTLFRLLRPYSLVLSSPRCYSVSMCIFSLSLHHSICVSLS</sequence>
<name>A0AAV2D8C8_9ROSI</name>
<dbReference type="EMBL" id="OZ034815">
    <property type="protein sequence ID" value="CAL1368353.1"/>
    <property type="molecule type" value="Genomic_DNA"/>
</dbReference>